<dbReference type="InterPro" id="IPR008928">
    <property type="entry name" value="6-hairpin_glycosidase_sf"/>
</dbReference>
<organism evidence="4 5">
    <name type="scientific">Schleiferilactobacillus perolens DSM 12744</name>
    <dbReference type="NCBI Taxonomy" id="1423792"/>
    <lineage>
        <taxon>Bacteria</taxon>
        <taxon>Bacillati</taxon>
        <taxon>Bacillota</taxon>
        <taxon>Bacilli</taxon>
        <taxon>Lactobacillales</taxon>
        <taxon>Lactobacillaceae</taxon>
        <taxon>Schleiferilactobacillus</taxon>
    </lineage>
</organism>
<gene>
    <name evidence="4" type="ORF">FD09_GL000062</name>
</gene>
<dbReference type="GO" id="GO:0004560">
    <property type="term" value="F:alpha-L-fucosidase activity"/>
    <property type="evidence" value="ECO:0007669"/>
    <property type="project" value="InterPro"/>
</dbReference>
<dbReference type="Pfam" id="PF22124">
    <property type="entry name" value="Glyco_hydro_95_cat"/>
    <property type="match status" value="1"/>
</dbReference>
<dbReference type="OrthoDB" id="9802600at2"/>
<dbReference type="Proteomes" id="UP000051330">
    <property type="component" value="Unassembled WGS sequence"/>
</dbReference>
<dbReference type="STRING" id="1423792.FD09_GL000062"/>
<name>A0A0R1N2D1_9LACO</name>
<dbReference type="PATRIC" id="fig|1423792.3.peg.64"/>
<protein>
    <submittedName>
        <fullName evidence="4">Uncharacterized protein</fullName>
    </submittedName>
</protein>
<feature type="domain" description="Glycosyl hydrolase family 95 catalytic" evidence="3">
    <location>
        <begin position="262"/>
        <end position="681"/>
    </location>
</feature>
<dbReference type="InterPro" id="IPR016518">
    <property type="entry name" value="Alpha-L-fucosidase"/>
</dbReference>
<dbReference type="PIRSF" id="PIRSF007663">
    <property type="entry name" value="UCP007663"/>
    <property type="match status" value="1"/>
</dbReference>
<dbReference type="Gene3D" id="1.50.10.10">
    <property type="match status" value="1"/>
</dbReference>
<evidence type="ECO:0000259" key="2">
    <source>
        <dbReference type="Pfam" id="PF21307"/>
    </source>
</evidence>
<dbReference type="Pfam" id="PF14498">
    <property type="entry name" value="Glyco_hyd_65N_2"/>
    <property type="match status" value="1"/>
</dbReference>
<dbReference type="InterPro" id="IPR049053">
    <property type="entry name" value="AFCA-like_C"/>
</dbReference>
<reference evidence="4 5" key="1">
    <citation type="journal article" date="2015" name="Genome Announc.">
        <title>Expanding the biotechnology potential of lactobacilli through comparative genomics of 213 strains and associated genera.</title>
        <authorList>
            <person name="Sun Z."/>
            <person name="Harris H.M."/>
            <person name="McCann A."/>
            <person name="Guo C."/>
            <person name="Argimon S."/>
            <person name="Zhang W."/>
            <person name="Yang X."/>
            <person name="Jeffery I.B."/>
            <person name="Cooney J.C."/>
            <person name="Kagawa T.F."/>
            <person name="Liu W."/>
            <person name="Song Y."/>
            <person name="Salvetti E."/>
            <person name="Wrobel A."/>
            <person name="Rasinkangas P."/>
            <person name="Parkhill J."/>
            <person name="Rea M.C."/>
            <person name="O'Sullivan O."/>
            <person name="Ritari J."/>
            <person name="Douillard F.P."/>
            <person name="Paul Ross R."/>
            <person name="Yang R."/>
            <person name="Briner A.E."/>
            <person name="Felis G.E."/>
            <person name="de Vos W.M."/>
            <person name="Barrangou R."/>
            <person name="Klaenhammer T.R."/>
            <person name="Caufield P.W."/>
            <person name="Cui Y."/>
            <person name="Zhang H."/>
            <person name="O'Toole P.W."/>
        </authorList>
    </citation>
    <scope>NUCLEOTIDE SEQUENCE [LARGE SCALE GENOMIC DNA]</scope>
    <source>
        <strain evidence="4 5">DSM 12744</strain>
    </source>
</reference>
<dbReference type="PANTHER" id="PTHR31084:SF0">
    <property type="entry name" value="ALPHA-L-FUCOSIDASE 2"/>
    <property type="match status" value="1"/>
</dbReference>
<dbReference type="InterPro" id="IPR027414">
    <property type="entry name" value="GH95_N_dom"/>
</dbReference>
<dbReference type="RefSeq" id="WP_057817105.1">
    <property type="nucleotide sequence ID" value="NZ_AZEC01000001.1"/>
</dbReference>
<evidence type="ECO:0000313" key="5">
    <source>
        <dbReference type="Proteomes" id="UP000051330"/>
    </source>
</evidence>
<dbReference type="SUPFAM" id="SSF48208">
    <property type="entry name" value="Six-hairpin glycosidases"/>
    <property type="match status" value="1"/>
</dbReference>
<evidence type="ECO:0000313" key="4">
    <source>
        <dbReference type="EMBL" id="KRL14415.1"/>
    </source>
</evidence>
<feature type="domain" description="Alpha fucosidase A-like C-terminal" evidence="2">
    <location>
        <begin position="683"/>
        <end position="743"/>
    </location>
</feature>
<comment type="caution">
    <text evidence="4">The sequence shown here is derived from an EMBL/GenBank/DDBJ whole genome shotgun (WGS) entry which is preliminary data.</text>
</comment>
<dbReference type="InterPro" id="IPR054363">
    <property type="entry name" value="GH95_cat"/>
</dbReference>
<sequence length="768" mass="86600">MQLYYKVPAHSWNEALPIGNGHLAGMVYGDPLDDTVELNDETIWYRGAVDRNNPDSVGHLQEIRRLIALGKVKEAESLEALSMYAVPRDQSHYEVLGELFIHQNGFSSDEVMRYSRRLDLNDATATVQFEAQDTTYTRQYITSFNRNMMIIRFTTSNTGALSLNFSLGRKKRFSDGITKFQNNGIIMTGNAGGDHGVRFHVGLRVLQTDGEVSVIGETITVRRATHLDIGLVTSTNYRQPGGEMLIAGALTALDDMAVDQEVQHSVERYQRQYNRVGLQITEDSDSEQTTTERLAAVQQGHQDNYLLNLLWNYGRYLLISASQPGGLPANLQGIWCDDLNPIWGSKYTININTEMNYWMVGPCDLPETELPLFDMLEHMRQPGRVTAKTMYGARGFTAHHHTDGFFDTAPQSHTIGASVWPLTIPWLLTHIWEYYQYFGDLNLVKQHYAMFKEAALFFEDYLFEHNGYLMTGPSASPENRYRLPDGQEANVTFSPTIDNQILRFFFECCIDFANLVHDDSDFVAKIRVMKNKLPPTKVGKHGQIQEWIADYDEVEVGHRHISPLFGLHPGHEIDVDKTPELAKAAAVTIQRRLSNGHYLDASTRDKAISDWTSSGLSANTRTGWSLAWLVHFYARLRQGNNAYGEIQGLMAHSILPNLFCDHPPFQIDGNYGVVSGICEMLLQSQNDQILILPALPKEIPNGSFTGFRVRGGQKVSVSWSNGFVRKVTIHGKPHESVQIRILGERLEQGIEKNVDLTLDSKGVSELSF</sequence>
<evidence type="ECO:0000259" key="3">
    <source>
        <dbReference type="Pfam" id="PF22124"/>
    </source>
</evidence>
<accession>A0A0R1N2D1</accession>
<dbReference type="AlphaFoldDB" id="A0A0R1N2D1"/>
<dbReference type="PANTHER" id="PTHR31084">
    <property type="entry name" value="ALPHA-L-FUCOSIDASE 2"/>
    <property type="match status" value="1"/>
</dbReference>
<feature type="domain" description="Glycosyl hydrolase family 95 N-terminal" evidence="1">
    <location>
        <begin position="3"/>
        <end position="239"/>
    </location>
</feature>
<dbReference type="InterPro" id="IPR012341">
    <property type="entry name" value="6hp_glycosidase-like_sf"/>
</dbReference>
<dbReference type="Pfam" id="PF21307">
    <property type="entry name" value="Glyco_hydro_95_C"/>
    <property type="match status" value="1"/>
</dbReference>
<dbReference type="GO" id="GO:0005975">
    <property type="term" value="P:carbohydrate metabolic process"/>
    <property type="evidence" value="ECO:0007669"/>
    <property type="project" value="InterPro"/>
</dbReference>
<evidence type="ECO:0000259" key="1">
    <source>
        <dbReference type="Pfam" id="PF14498"/>
    </source>
</evidence>
<dbReference type="EMBL" id="AZEC01000001">
    <property type="protein sequence ID" value="KRL14415.1"/>
    <property type="molecule type" value="Genomic_DNA"/>
</dbReference>
<proteinExistence type="predicted"/>
<keyword evidence="5" id="KW-1185">Reference proteome</keyword>